<organism evidence="2 3">
    <name type="scientific">Sorangium cellulosum</name>
    <name type="common">Polyangium cellulosum</name>
    <dbReference type="NCBI Taxonomy" id="56"/>
    <lineage>
        <taxon>Bacteria</taxon>
        <taxon>Pseudomonadati</taxon>
        <taxon>Myxococcota</taxon>
        <taxon>Polyangia</taxon>
        <taxon>Polyangiales</taxon>
        <taxon>Polyangiaceae</taxon>
        <taxon>Sorangium</taxon>
    </lineage>
</organism>
<protein>
    <submittedName>
        <fullName evidence="2">Uncharacterized protein</fullName>
    </submittedName>
</protein>
<reference evidence="2 3" key="1">
    <citation type="submission" date="2015-09" db="EMBL/GenBank/DDBJ databases">
        <title>Sorangium comparison.</title>
        <authorList>
            <person name="Zaburannyi N."/>
            <person name="Bunk B."/>
            <person name="Overmann J."/>
            <person name="Mueller R."/>
        </authorList>
    </citation>
    <scope>NUCLEOTIDE SEQUENCE [LARGE SCALE GENOMIC DNA]</scope>
    <source>
        <strain evidence="2 3">So ce836</strain>
    </source>
</reference>
<feature type="region of interest" description="Disordered" evidence="1">
    <location>
        <begin position="36"/>
        <end position="68"/>
    </location>
</feature>
<dbReference type="Proteomes" id="UP000295497">
    <property type="component" value="Chromosome"/>
</dbReference>
<dbReference type="SUPFAM" id="SSF69318">
    <property type="entry name" value="Integrin alpha N-terminal domain"/>
    <property type="match status" value="1"/>
</dbReference>
<dbReference type="RefSeq" id="WP_129580948.1">
    <property type="nucleotide sequence ID" value="NZ_CP012672.1"/>
</dbReference>
<feature type="compositionally biased region" description="Low complexity" evidence="1">
    <location>
        <begin position="49"/>
        <end position="68"/>
    </location>
</feature>
<sequence length="652" mass="64241">MLDRSCPKLLRALLPLLAATGCDGCPSSKPYTPYTLGSAAPSGSPPPLSAVAPGAPDAGPDADAGAPDAAAPRFAAVPSVPAPEGGKRWPLDGGAVAAAPTGRTFETGLLLDLDGDGARDLVAWARAPDGLRGELLLAPAARPQAPRTLAALPGDLAAQGCTPRVGLSQIGPATLALDFAPQCPDQQRAAGAGATRWIAVIRLPGPAAGAGAAPELALELRLRTPPPQEALSASLEVADRDADGRDDLVVSIGLSGALRPFPAPAGAAADLGVPLVFLDRPAGLSRDAAQPAEALRALAASLLRDARGKSTAPAVAASAQRLRRLHAALCADAAAGGGAVAGRDATRAGEALVWTGAGPVRCGEPGLAAAIDHAEAVAASTRGAPIAAVAALDRGGAEPRTKDEGKLLAKLAPPATASAVYRTAAAPQPTRPGALGSLAFEPSGALLVRTAQGVVRVDPAASPTLTEAATDIPPWPAAVHAGPAELVAVERRCDAPTLLALFRSSPDAVGEMEVPLPLLRGQGPRARPGAAPPERCAGTERLPFSPLAASEGGFDIALGAALVSIDLRAAAPTASALSFPLTTPAPQGAARSPDGATLAVPAAGGLLVATAGGAARLWSGGDLAQATACAPANGGARVACVVGAAAVIFEAK</sequence>
<dbReference type="PROSITE" id="PS51257">
    <property type="entry name" value="PROKAR_LIPOPROTEIN"/>
    <property type="match status" value="1"/>
</dbReference>
<proteinExistence type="predicted"/>
<evidence type="ECO:0000313" key="2">
    <source>
        <dbReference type="EMBL" id="AUX38509.1"/>
    </source>
</evidence>
<dbReference type="InterPro" id="IPR028994">
    <property type="entry name" value="Integrin_alpha_N"/>
</dbReference>
<evidence type="ECO:0000256" key="1">
    <source>
        <dbReference type="SAM" id="MobiDB-lite"/>
    </source>
</evidence>
<name>A0A4P2R5V6_SORCE</name>
<gene>
    <name evidence="2" type="ORF">SOCE836_107530</name>
</gene>
<dbReference type="EMBL" id="CP012672">
    <property type="protein sequence ID" value="AUX38509.1"/>
    <property type="molecule type" value="Genomic_DNA"/>
</dbReference>
<evidence type="ECO:0000313" key="3">
    <source>
        <dbReference type="Proteomes" id="UP000295497"/>
    </source>
</evidence>
<dbReference type="AlphaFoldDB" id="A0A4P2R5V6"/>
<accession>A0A4P2R5V6</accession>